<dbReference type="AlphaFoldDB" id="A0A9P0QUW6"/>
<dbReference type="Gene3D" id="3.40.30.10">
    <property type="entry name" value="Glutaredoxin"/>
    <property type="match status" value="1"/>
</dbReference>
<dbReference type="GO" id="GO:0005762">
    <property type="term" value="C:mitochondrial large ribosomal subunit"/>
    <property type="evidence" value="ECO:0007669"/>
    <property type="project" value="TreeGrafter"/>
</dbReference>
<dbReference type="SUPFAM" id="SSF52833">
    <property type="entry name" value="Thioredoxin-like"/>
    <property type="match status" value="1"/>
</dbReference>
<evidence type="ECO:0000256" key="1">
    <source>
        <dbReference type="ARBA" id="ARBA00004173"/>
    </source>
</evidence>
<evidence type="ECO:0000313" key="8">
    <source>
        <dbReference type="EMBL" id="CAH2355061.1"/>
    </source>
</evidence>
<dbReference type="EMBL" id="CAKXYY010000021">
    <property type="protein sequence ID" value="CAH2355061.1"/>
    <property type="molecule type" value="Genomic_DNA"/>
</dbReference>
<proteinExistence type="inferred from homology"/>
<dbReference type="InterPro" id="IPR039927">
    <property type="entry name" value="Ribosomal_mL43"/>
</dbReference>
<evidence type="ECO:0000256" key="3">
    <source>
        <dbReference type="ARBA" id="ARBA00022980"/>
    </source>
</evidence>
<dbReference type="Proteomes" id="UP000837801">
    <property type="component" value="Unassembled WGS sequence"/>
</dbReference>
<dbReference type="Pfam" id="PF05047">
    <property type="entry name" value="L51_S25_CI-B8"/>
    <property type="match status" value="1"/>
</dbReference>
<keyword evidence="4" id="KW-0496">Mitochondrion</keyword>
<comment type="caution">
    <text evidence="8">The sequence shown here is derived from an EMBL/GenBank/DDBJ whole genome shotgun (WGS) entry which is preliminary data.</text>
</comment>
<name>A0A9P0QUW6_9ASCO</name>
<accession>A0A9P0QUW6</accession>
<evidence type="ECO:0000313" key="9">
    <source>
        <dbReference type="Proteomes" id="UP000837801"/>
    </source>
</evidence>
<dbReference type="InterPro" id="IPR036249">
    <property type="entry name" value="Thioredoxin-like_sf"/>
</dbReference>
<evidence type="ECO:0000256" key="5">
    <source>
        <dbReference type="ARBA" id="ARBA00023274"/>
    </source>
</evidence>
<dbReference type="InterPro" id="IPR007741">
    <property type="entry name" value="Ribosomal_mL43/mS25/NADH_DH"/>
</dbReference>
<dbReference type="GO" id="GO:0003735">
    <property type="term" value="F:structural constituent of ribosome"/>
    <property type="evidence" value="ECO:0007669"/>
    <property type="project" value="InterPro"/>
</dbReference>
<feature type="domain" description="Ribosomal protein/NADH dehydrogenase" evidence="7">
    <location>
        <begin position="32"/>
        <end position="105"/>
    </location>
</feature>
<comment type="similarity">
    <text evidence="2">Belongs to the mitochondrion-specific ribosomal protein mL43 family.</text>
</comment>
<evidence type="ECO:0000256" key="6">
    <source>
        <dbReference type="ARBA" id="ARBA00035188"/>
    </source>
</evidence>
<dbReference type="SMART" id="SM00916">
    <property type="entry name" value="L51_S25_CI-B8"/>
    <property type="match status" value="1"/>
</dbReference>
<protein>
    <recommendedName>
        <fullName evidence="6">Large ribosomal subunit protein mL43</fullName>
    </recommendedName>
</protein>
<dbReference type="PANTHER" id="PTHR21396:SF2">
    <property type="entry name" value="LARGE RIBOSOMAL SUBUNIT PROTEIN ML43"/>
    <property type="match status" value="1"/>
</dbReference>
<comment type="subcellular location">
    <subcellularLocation>
        <location evidence="1">Mitochondrion</location>
    </subcellularLocation>
</comment>
<reference evidence="8" key="1">
    <citation type="submission" date="2022-03" db="EMBL/GenBank/DDBJ databases">
        <authorList>
            <person name="Legras J.-L."/>
            <person name="Devillers H."/>
            <person name="Grondin C."/>
        </authorList>
    </citation>
    <scope>NUCLEOTIDE SEQUENCE</scope>
    <source>
        <strain evidence="8">CLIB 1423</strain>
    </source>
</reference>
<gene>
    <name evidence="8" type="ORF">CLIB1423_21S00936</name>
</gene>
<evidence type="ECO:0000256" key="2">
    <source>
        <dbReference type="ARBA" id="ARBA00006073"/>
    </source>
</evidence>
<keyword evidence="3 8" id="KW-0689">Ribosomal protein</keyword>
<dbReference type="OrthoDB" id="88at2759"/>
<dbReference type="GO" id="GO:0032543">
    <property type="term" value="P:mitochondrial translation"/>
    <property type="evidence" value="ECO:0007669"/>
    <property type="project" value="InterPro"/>
</dbReference>
<evidence type="ECO:0000256" key="4">
    <source>
        <dbReference type="ARBA" id="ARBA00023128"/>
    </source>
</evidence>
<organism evidence="8 9">
    <name type="scientific">[Candida] railenensis</name>
    <dbReference type="NCBI Taxonomy" id="45579"/>
    <lineage>
        <taxon>Eukaryota</taxon>
        <taxon>Fungi</taxon>
        <taxon>Dikarya</taxon>
        <taxon>Ascomycota</taxon>
        <taxon>Saccharomycotina</taxon>
        <taxon>Pichiomycetes</taxon>
        <taxon>Debaryomycetaceae</taxon>
        <taxon>Kurtzmaniella</taxon>
    </lineage>
</organism>
<evidence type="ECO:0000259" key="7">
    <source>
        <dbReference type="SMART" id="SM00916"/>
    </source>
</evidence>
<sequence>MPVKAIPKVSVARNGLGSYIVPCHKIRVNYCNWGGSSKGVREILKSGELNQLGLTKKSIFFEVVKRQGHPSVEFYYNNDSVKDIPVKNMEASDVLKKINQFSQASGAELFKWNHKVLSTNESVRGIWSPMHVAKNDRHKI</sequence>
<keyword evidence="5" id="KW-0687">Ribonucleoprotein</keyword>
<keyword evidence="9" id="KW-1185">Reference proteome</keyword>
<dbReference type="PANTHER" id="PTHR21396">
    <property type="entry name" value="39S RIBOSOMAL PROTEIN L43"/>
    <property type="match status" value="1"/>
</dbReference>